<proteinExistence type="predicted"/>
<dbReference type="AlphaFoldDB" id="A0A9N9JKN7"/>
<accession>A0A9N9JKN7</accession>
<evidence type="ECO:0000313" key="2">
    <source>
        <dbReference type="EMBL" id="CAG8786898.1"/>
    </source>
</evidence>
<comment type="caution">
    <text evidence="2">The sequence shown here is derived from an EMBL/GenBank/DDBJ whole genome shotgun (WGS) entry which is preliminary data.</text>
</comment>
<sequence>ATSETINESSTPKIQVTIQIDEVRIVKKLDKKERLSKVRKILKNHNEFQMTNSVVFTKKNGALIVIDDEEQFELEEILEKDNEESYVIYLKKSLKHELKDMYKLGHGRIYGENKDDVNTEQAFIVEDCEFELFSSGKYQIREQEISSIAELTQNKSLLLKANIGIQSMIKLDASVEKEKTHQNHCEMSSKIQFRNCAKARMIIKEHHLKSTTNFEDSVREAIKSKNPIMLKDILKKFGHFIPTVILFGGRFDYKDVTYKIGNSRKKKNGFSTAFDANGQGLGLQYQSDNNFNEENMIREQVSIIFGDEEDWISSLTDSKYWEPIEFQYPKCIFELLDKELKDDVFKILGKMVIYSNVMERSIDVDVNDPYKPMLVDLEIPDNINEVLSNSDIDSQVFATIHNMEDNNDVFAFRLYIPNRSHSLITKMIGWIVIGYNPTLDPKFLNFNICVQSSSIKIVQSSNNKIVQSSSNKIEPINIIEDDKLVVHGIPSVFDLNSDYLVIGHHFSRCNIEKKLYTCLYGYHLKDKIYSTLPDFEFNTLSLIEHQDEKIFQRRKIDKKTLEKNKFYKVLAKIVKDTKKAKESKFPEFYDLYSNYENRCEKEKCHPRFIGKKTTGNFVLEQPECDGRSDQKACDYFHASIFNIEAAKKKPIILGHH</sequence>
<organism evidence="2 3">
    <name type="scientific">Dentiscutata erythropus</name>
    <dbReference type="NCBI Taxonomy" id="1348616"/>
    <lineage>
        <taxon>Eukaryota</taxon>
        <taxon>Fungi</taxon>
        <taxon>Fungi incertae sedis</taxon>
        <taxon>Mucoromycota</taxon>
        <taxon>Glomeromycotina</taxon>
        <taxon>Glomeromycetes</taxon>
        <taxon>Diversisporales</taxon>
        <taxon>Gigasporaceae</taxon>
        <taxon>Dentiscutata</taxon>
    </lineage>
</organism>
<feature type="domain" description="DUF7431" evidence="1">
    <location>
        <begin position="353"/>
        <end position="613"/>
    </location>
</feature>
<dbReference type="Pfam" id="PF24209">
    <property type="entry name" value="DUF7431"/>
    <property type="match status" value="1"/>
</dbReference>
<name>A0A9N9JKN7_9GLOM</name>
<evidence type="ECO:0000259" key="1">
    <source>
        <dbReference type="Pfam" id="PF24209"/>
    </source>
</evidence>
<protein>
    <submittedName>
        <fullName evidence="2">3878_t:CDS:1</fullName>
    </submittedName>
</protein>
<feature type="non-terminal residue" evidence="2">
    <location>
        <position position="1"/>
    </location>
</feature>
<dbReference type="Proteomes" id="UP000789405">
    <property type="component" value="Unassembled WGS sequence"/>
</dbReference>
<reference evidence="2" key="1">
    <citation type="submission" date="2021-06" db="EMBL/GenBank/DDBJ databases">
        <authorList>
            <person name="Kallberg Y."/>
            <person name="Tangrot J."/>
            <person name="Rosling A."/>
        </authorList>
    </citation>
    <scope>NUCLEOTIDE SEQUENCE</scope>
    <source>
        <strain evidence="2">MA453B</strain>
    </source>
</reference>
<dbReference type="EMBL" id="CAJVPY010024555">
    <property type="protein sequence ID" value="CAG8786898.1"/>
    <property type="molecule type" value="Genomic_DNA"/>
</dbReference>
<dbReference type="OrthoDB" id="2406139at2759"/>
<evidence type="ECO:0000313" key="3">
    <source>
        <dbReference type="Proteomes" id="UP000789405"/>
    </source>
</evidence>
<keyword evidence="3" id="KW-1185">Reference proteome</keyword>
<gene>
    <name evidence="2" type="ORF">DERYTH_LOCUS20599</name>
</gene>
<dbReference type="InterPro" id="IPR055854">
    <property type="entry name" value="DUF7431"/>
</dbReference>